<evidence type="ECO:0000313" key="1">
    <source>
        <dbReference type="EMBL" id="ADV61619.1"/>
    </source>
</evidence>
<evidence type="ECO:0000313" key="2">
    <source>
        <dbReference type="Proteomes" id="UP000008631"/>
    </source>
</evidence>
<gene>
    <name evidence="1" type="ordered locus">Isop_1030</name>
</gene>
<dbReference type="AlphaFoldDB" id="E8R432"/>
<protein>
    <submittedName>
        <fullName evidence="1">Uncharacterized protein</fullName>
    </submittedName>
</protein>
<dbReference type="EMBL" id="CP002353">
    <property type="protein sequence ID" value="ADV61619.1"/>
    <property type="molecule type" value="Genomic_DNA"/>
</dbReference>
<dbReference type="InParanoid" id="E8R432"/>
<dbReference type="KEGG" id="ipa:Isop_1030"/>
<dbReference type="RefSeq" id="WP_013563908.1">
    <property type="nucleotide sequence ID" value="NC_014962.1"/>
</dbReference>
<dbReference type="OrthoDB" id="273726at2"/>
<sequence length="181" mass="20466">MAIAIDELHDLIDRTLEPWSFRLETGEDYKTPPLDVRRYHHRAVRISWVPWLGRGRSVVALIRQPPDLKAEPRDHHRLLERVARAVTTRFPPSMGSVVGLVVIVLTAEPIAPDEEDQLKEVRLDLPRSRVVPLGLIRLNLVQEAMATAHRDGPAGLFPEAGALAEAFSRRFGRFLGRLPLE</sequence>
<organism evidence="1 2">
    <name type="scientific">Isosphaera pallida (strain ATCC 43644 / DSM 9630 / IS1B)</name>
    <dbReference type="NCBI Taxonomy" id="575540"/>
    <lineage>
        <taxon>Bacteria</taxon>
        <taxon>Pseudomonadati</taxon>
        <taxon>Planctomycetota</taxon>
        <taxon>Planctomycetia</taxon>
        <taxon>Isosphaerales</taxon>
        <taxon>Isosphaeraceae</taxon>
        <taxon>Isosphaera</taxon>
    </lineage>
</organism>
<dbReference type="eggNOG" id="ENOG50341TD">
    <property type="taxonomic scope" value="Bacteria"/>
</dbReference>
<dbReference type="STRING" id="575540.Isop_1030"/>
<reference evidence="1 2" key="2">
    <citation type="journal article" date="2011" name="Stand. Genomic Sci.">
        <title>Complete genome sequence of Isosphaera pallida type strain (IS1B).</title>
        <authorList>
            <consortium name="US DOE Joint Genome Institute (JGI-PGF)"/>
            <person name="Goker M."/>
            <person name="Cleland D."/>
            <person name="Saunders E."/>
            <person name="Lapidus A."/>
            <person name="Nolan M."/>
            <person name="Lucas S."/>
            <person name="Hammon N."/>
            <person name="Deshpande S."/>
            <person name="Cheng J.F."/>
            <person name="Tapia R."/>
            <person name="Han C."/>
            <person name="Goodwin L."/>
            <person name="Pitluck S."/>
            <person name="Liolios K."/>
            <person name="Pagani I."/>
            <person name="Ivanova N."/>
            <person name="Mavromatis K."/>
            <person name="Pati A."/>
            <person name="Chen A."/>
            <person name="Palaniappan K."/>
            <person name="Land M."/>
            <person name="Hauser L."/>
            <person name="Chang Y.J."/>
            <person name="Jeffries C.D."/>
            <person name="Detter J.C."/>
            <person name="Beck B."/>
            <person name="Woyke T."/>
            <person name="Bristow J."/>
            <person name="Eisen J.A."/>
            <person name="Markowitz V."/>
            <person name="Hugenholtz P."/>
            <person name="Kyrpides N.C."/>
            <person name="Klenk H.P."/>
        </authorList>
    </citation>
    <scope>NUCLEOTIDE SEQUENCE [LARGE SCALE GENOMIC DNA]</scope>
    <source>
        <strain evidence="2">ATCC 43644 / DSM 9630 / IS1B</strain>
    </source>
</reference>
<reference key="1">
    <citation type="submission" date="2010-11" db="EMBL/GenBank/DDBJ databases">
        <title>The complete sequence of chromosome of Isophaera pallida ATCC 43644.</title>
        <authorList>
            <consortium name="US DOE Joint Genome Institute (JGI-PGF)"/>
            <person name="Lucas S."/>
            <person name="Copeland A."/>
            <person name="Lapidus A."/>
            <person name="Bruce D."/>
            <person name="Goodwin L."/>
            <person name="Pitluck S."/>
            <person name="Kyrpides N."/>
            <person name="Mavromatis K."/>
            <person name="Pagani I."/>
            <person name="Ivanova N."/>
            <person name="Saunders E."/>
            <person name="Brettin T."/>
            <person name="Detter J.C."/>
            <person name="Han C."/>
            <person name="Tapia R."/>
            <person name="Land M."/>
            <person name="Hauser L."/>
            <person name="Markowitz V."/>
            <person name="Cheng J.-F."/>
            <person name="Hugenholtz P."/>
            <person name="Woyke T."/>
            <person name="Wu D."/>
            <person name="Eisen J.A."/>
        </authorList>
    </citation>
    <scope>NUCLEOTIDE SEQUENCE</scope>
    <source>
        <strain>ATCC 43644</strain>
    </source>
</reference>
<dbReference type="HOGENOM" id="CLU_1487157_0_0_0"/>
<dbReference type="Proteomes" id="UP000008631">
    <property type="component" value="Chromosome"/>
</dbReference>
<name>E8R432_ISOPI</name>
<keyword evidence="2" id="KW-1185">Reference proteome</keyword>
<proteinExistence type="predicted"/>
<accession>E8R432</accession>